<dbReference type="GO" id="GO:0009295">
    <property type="term" value="C:nucleoid"/>
    <property type="evidence" value="ECO:0007669"/>
    <property type="project" value="TreeGrafter"/>
</dbReference>
<dbReference type="GO" id="GO:0003697">
    <property type="term" value="F:single-stranded DNA binding"/>
    <property type="evidence" value="ECO:0007669"/>
    <property type="project" value="UniProtKB-UniRule"/>
</dbReference>
<dbReference type="RefSeq" id="WP_120175843.1">
    <property type="nucleotide sequence ID" value="NZ_AP018786.1"/>
</dbReference>
<evidence type="ECO:0000256" key="1">
    <source>
        <dbReference type="ARBA" id="ARBA00023125"/>
    </source>
</evidence>
<protein>
    <recommendedName>
        <fullName evidence="2 3">Single-stranded DNA-binding protein</fullName>
        <shortName evidence="2">SSB</shortName>
    </recommendedName>
</protein>
<reference evidence="5 6" key="1">
    <citation type="journal article" date="2018" name="Int. J. Syst. Evol. Microbiol.">
        <title>Mesosutterella multiformis gen. nov., sp. nov., a member of the family Sutterellaceae and Sutterella megalosphaeroides sp. nov., isolated from human faeces.</title>
        <authorList>
            <person name="Sakamoto M."/>
            <person name="Ikeyama N."/>
            <person name="Kunihiro T."/>
            <person name="Iino T."/>
            <person name="Yuki M."/>
            <person name="Ohkuma M."/>
        </authorList>
    </citation>
    <scope>NUCLEOTIDE SEQUENCE [LARGE SCALE GENOMIC DNA]</scope>
    <source>
        <strain evidence="5 6">6FBBBH3</strain>
    </source>
</reference>
<keyword evidence="6" id="KW-1185">Reference proteome</keyword>
<accession>A0A2Z6I720</accession>
<dbReference type="CDD" id="cd04496">
    <property type="entry name" value="SSB_OBF"/>
    <property type="match status" value="1"/>
</dbReference>
<dbReference type="Gene3D" id="2.40.50.140">
    <property type="entry name" value="Nucleic acid-binding proteins"/>
    <property type="match status" value="1"/>
</dbReference>
<feature type="region of interest" description="Disordered" evidence="4">
    <location>
        <begin position="112"/>
        <end position="170"/>
    </location>
</feature>
<comment type="caution">
    <text evidence="2">Lacks conserved residue(s) required for the propagation of feature annotation.</text>
</comment>
<dbReference type="HAMAP" id="MF_00984">
    <property type="entry name" value="SSB"/>
    <property type="match status" value="1"/>
</dbReference>
<dbReference type="OrthoDB" id="9809878at2"/>
<dbReference type="PANTHER" id="PTHR10302">
    <property type="entry name" value="SINGLE-STRANDED DNA-BINDING PROTEIN"/>
    <property type="match status" value="1"/>
</dbReference>
<dbReference type="PANTHER" id="PTHR10302:SF27">
    <property type="entry name" value="SINGLE-STRANDED DNA-BINDING PROTEIN"/>
    <property type="match status" value="1"/>
</dbReference>
<evidence type="ECO:0000313" key="6">
    <source>
        <dbReference type="Proteomes" id="UP000271003"/>
    </source>
</evidence>
<comment type="subunit">
    <text evidence="2">Homotetramer.</text>
</comment>
<dbReference type="PROSITE" id="PS50935">
    <property type="entry name" value="SSB"/>
    <property type="match status" value="1"/>
</dbReference>
<feature type="compositionally biased region" description="Low complexity" evidence="4">
    <location>
        <begin position="150"/>
        <end position="160"/>
    </location>
</feature>
<dbReference type="Pfam" id="PF00436">
    <property type="entry name" value="SSB"/>
    <property type="match status" value="1"/>
</dbReference>
<dbReference type="InterPro" id="IPR012340">
    <property type="entry name" value="NA-bd_OB-fold"/>
</dbReference>
<dbReference type="AlphaFoldDB" id="A0A2Z6I720"/>
<dbReference type="InterPro" id="IPR011344">
    <property type="entry name" value="ssDNA-bd"/>
</dbReference>
<gene>
    <name evidence="5" type="ORF">SUTMEG_00650</name>
</gene>
<dbReference type="KEGG" id="sutt:SUTMEG_00650"/>
<evidence type="ECO:0000313" key="5">
    <source>
        <dbReference type="EMBL" id="BBF22174.1"/>
    </source>
</evidence>
<proteinExistence type="inferred from homology"/>
<name>A0A2Z6I720_9BURK</name>
<sequence length="170" mass="18276">MASVNKVILLGNLGADPDVRYTADGNRAIATLSLATTRRYRNAEGQPVSETEWHRVVLFGRTAEIAKDYLHKGSPAYIEGRLRTRKWTDQQGQDRYTTEIVGDVLQLLGGRSQSYGDAPMSGGDFDTGPRPTPAARPQAPAARPQPAPAAQPASSATSSPIDDIGEDVPF</sequence>
<evidence type="ECO:0000256" key="4">
    <source>
        <dbReference type="SAM" id="MobiDB-lite"/>
    </source>
</evidence>
<dbReference type="NCBIfam" id="TIGR00621">
    <property type="entry name" value="ssb"/>
    <property type="match status" value="1"/>
</dbReference>
<evidence type="ECO:0000256" key="3">
    <source>
        <dbReference type="RuleBase" id="RU000524"/>
    </source>
</evidence>
<dbReference type="SUPFAM" id="SSF50249">
    <property type="entry name" value="Nucleic acid-binding proteins"/>
    <property type="match status" value="1"/>
</dbReference>
<keyword evidence="1 2" id="KW-0238">DNA-binding</keyword>
<feature type="compositionally biased region" description="Low complexity" evidence="4">
    <location>
        <begin position="133"/>
        <end position="142"/>
    </location>
</feature>
<dbReference type="Proteomes" id="UP000271003">
    <property type="component" value="Chromosome"/>
</dbReference>
<dbReference type="GO" id="GO:0006260">
    <property type="term" value="P:DNA replication"/>
    <property type="evidence" value="ECO:0007669"/>
    <property type="project" value="InterPro"/>
</dbReference>
<dbReference type="EMBL" id="AP018786">
    <property type="protein sequence ID" value="BBF22174.1"/>
    <property type="molecule type" value="Genomic_DNA"/>
</dbReference>
<organism evidence="5 6">
    <name type="scientific">Sutterella megalosphaeroides</name>
    <dbReference type="NCBI Taxonomy" id="2494234"/>
    <lineage>
        <taxon>Bacteria</taxon>
        <taxon>Pseudomonadati</taxon>
        <taxon>Pseudomonadota</taxon>
        <taxon>Betaproteobacteria</taxon>
        <taxon>Burkholderiales</taxon>
        <taxon>Sutterellaceae</taxon>
        <taxon>Sutterella</taxon>
    </lineage>
</organism>
<feature type="DNA-binding region" evidence="2">
    <location>
        <begin position="53"/>
        <end position="59"/>
    </location>
</feature>
<dbReference type="InterPro" id="IPR000424">
    <property type="entry name" value="Primosome_PriB/ssb"/>
</dbReference>
<evidence type="ECO:0000256" key="2">
    <source>
        <dbReference type="HAMAP-Rule" id="MF_00984"/>
    </source>
</evidence>